<evidence type="ECO:0000256" key="2">
    <source>
        <dbReference type="ARBA" id="ARBA00022777"/>
    </source>
</evidence>
<dbReference type="PROSITE" id="PS50921">
    <property type="entry name" value="ANTAR"/>
    <property type="match status" value="1"/>
</dbReference>
<dbReference type="InterPro" id="IPR011006">
    <property type="entry name" value="CheY-like_superfamily"/>
</dbReference>
<dbReference type="InterPro" id="IPR036388">
    <property type="entry name" value="WH-like_DNA-bd_sf"/>
</dbReference>
<accession>A0ABT6C3A7</accession>
<evidence type="ECO:0000256" key="1">
    <source>
        <dbReference type="ARBA" id="ARBA00022679"/>
    </source>
</evidence>
<dbReference type="InterPro" id="IPR005561">
    <property type="entry name" value="ANTAR"/>
</dbReference>
<evidence type="ECO:0000313" key="6">
    <source>
        <dbReference type="EMBL" id="MDF8263220.1"/>
    </source>
</evidence>
<keyword evidence="1" id="KW-0808">Transferase</keyword>
<dbReference type="SMART" id="SM01012">
    <property type="entry name" value="ANTAR"/>
    <property type="match status" value="1"/>
</dbReference>
<keyword evidence="2" id="KW-0418">Kinase</keyword>
<dbReference type="Gene3D" id="1.10.10.10">
    <property type="entry name" value="Winged helix-like DNA-binding domain superfamily/Winged helix DNA-binding domain"/>
    <property type="match status" value="1"/>
</dbReference>
<name>A0ABT6C3A7_9MICO</name>
<dbReference type="Gene3D" id="3.30.450.40">
    <property type="match status" value="1"/>
</dbReference>
<evidence type="ECO:0000256" key="4">
    <source>
        <dbReference type="ARBA" id="ARBA00023163"/>
    </source>
</evidence>
<comment type="caution">
    <text evidence="6">The sequence shown here is derived from an EMBL/GenBank/DDBJ whole genome shotgun (WGS) entry which is preliminary data.</text>
</comment>
<feature type="domain" description="ANTAR" evidence="5">
    <location>
        <begin position="166"/>
        <end position="227"/>
    </location>
</feature>
<evidence type="ECO:0000256" key="3">
    <source>
        <dbReference type="ARBA" id="ARBA00023015"/>
    </source>
</evidence>
<dbReference type="EMBL" id="JAROAV010000009">
    <property type="protein sequence ID" value="MDF8263220.1"/>
    <property type="molecule type" value="Genomic_DNA"/>
</dbReference>
<dbReference type="InterPro" id="IPR003018">
    <property type="entry name" value="GAF"/>
</dbReference>
<dbReference type="Pfam" id="PF13185">
    <property type="entry name" value="GAF_2"/>
    <property type="match status" value="1"/>
</dbReference>
<evidence type="ECO:0000259" key="5">
    <source>
        <dbReference type="PROSITE" id="PS50921"/>
    </source>
</evidence>
<keyword evidence="4" id="KW-0804">Transcription</keyword>
<dbReference type="PIRSF" id="PIRSF036625">
    <property type="entry name" value="GAF_ANTAR"/>
    <property type="match status" value="1"/>
</dbReference>
<reference evidence="6 7" key="1">
    <citation type="submission" date="2023-03" db="EMBL/GenBank/DDBJ databases">
        <title>YIM 133296 draft genome.</title>
        <authorList>
            <person name="Xiong L."/>
        </authorList>
    </citation>
    <scope>NUCLEOTIDE SEQUENCE [LARGE SCALE GENOMIC DNA]</scope>
    <source>
        <strain evidence="6 7">YIM 133296</strain>
    </source>
</reference>
<dbReference type="RefSeq" id="WP_277190994.1">
    <property type="nucleotide sequence ID" value="NZ_JAROAV010000009.1"/>
</dbReference>
<dbReference type="Pfam" id="PF03861">
    <property type="entry name" value="ANTAR"/>
    <property type="match status" value="1"/>
</dbReference>
<proteinExistence type="predicted"/>
<evidence type="ECO:0000313" key="7">
    <source>
        <dbReference type="Proteomes" id="UP001528912"/>
    </source>
</evidence>
<keyword evidence="3" id="KW-0805">Transcription regulation</keyword>
<dbReference type="InterPro" id="IPR029016">
    <property type="entry name" value="GAF-like_dom_sf"/>
</dbReference>
<dbReference type="SUPFAM" id="SSF52172">
    <property type="entry name" value="CheY-like"/>
    <property type="match status" value="1"/>
</dbReference>
<keyword evidence="7" id="KW-1185">Reference proteome</keyword>
<dbReference type="InterPro" id="IPR012074">
    <property type="entry name" value="GAF_ANTAR"/>
</dbReference>
<sequence>MSSSDHGDHLAAAFAELNNHLRTAGERGDALQGLVELAVQTLPGCDWAGMTAWPPRQKPRSLASSDEVATAVDELQHRLGEGPCLEAADDGFVVRIPDLTAEDRWPAFRAAALQESPVRGILAVQLLNDPERSALNFYCATPHAFTVKSSATAALFAAHARVLLLHAASAERADHLDRALVASRQIGIAVGILMNAHHITDERAFTLLRVTSQRLNRKLRDIAADVAQTGSLPQPE</sequence>
<gene>
    <name evidence="6" type="ORF">P4R38_03025</name>
</gene>
<dbReference type="SUPFAM" id="SSF55781">
    <property type="entry name" value="GAF domain-like"/>
    <property type="match status" value="1"/>
</dbReference>
<organism evidence="6 7">
    <name type="scientific">Luteipulveratus flavus</name>
    <dbReference type="NCBI Taxonomy" id="3031728"/>
    <lineage>
        <taxon>Bacteria</taxon>
        <taxon>Bacillati</taxon>
        <taxon>Actinomycetota</taxon>
        <taxon>Actinomycetes</taxon>
        <taxon>Micrococcales</taxon>
        <taxon>Dermacoccaceae</taxon>
        <taxon>Luteipulveratus</taxon>
    </lineage>
</organism>
<protein>
    <submittedName>
        <fullName evidence="6">GAF and ANTAR domain-containing protein</fullName>
    </submittedName>
</protein>
<dbReference type="Proteomes" id="UP001528912">
    <property type="component" value="Unassembled WGS sequence"/>
</dbReference>